<evidence type="ECO:0000313" key="2">
    <source>
        <dbReference type="Proteomes" id="UP001234989"/>
    </source>
</evidence>
<gene>
    <name evidence="1" type="ORF">MTR67_038626</name>
</gene>
<accession>A0AAF0ZN27</accession>
<evidence type="ECO:0000313" key="1">
    <source>
        <dbReference type="EMBL" id="WMV45241.1"/>
    </source>
</evidence>
<name>A0AAF0ZN27_SOLVR</name>
<dbReference type="EMBL" id="CP133620">
    <property type="protein sequence ID" value="WMV45241.1"/>
    <property type="molecule type" value="Genomic_DNA"/>
</dbReference>
<sequence>MQNGKHVIHKSTTHVEGRKKELAKEVNRLARLGIYLVDSDESGVLALNGAGLYLVVEVKEKQDKVSRPKYGRDDTCLF</sequence>
<keyword evidence="2" id="KW-1185">Reference proteome</keyword>
<organism evidence="1 2">
    <name type="scientific">Solanum verrucosum</name>
    <dbReference type="NCBI Taxonomy" id="315347"/>
    <lineage>
        <taxon>Eukaryota</taxon>
        <taxon>Viridiplantae</taxon>
        <taxon>Streptophyta</taxon>
        <taxon>Embryophyta</taxon>
        <taxon>Tracheophyta</taxon>
        <taxon>Spermatophyta</taxon>
        <taxon>Magnoliopsida</taxon>
        <taxon>eudicotyledons</taxon>
        <taxon>Gunneridae</taxon>
        <taxon>Pentapetalae</taxon>
        <taxon>asterids</taxon>
        <taxon>lamiids</taxon>
        <taxon>Solanales</taxon>
        <taxon>Solanaceae</taxon>
        <taxon>Solanoideae</taxon>
        <taxon>Solaneae</taxon>
        <taxon>Solanum</taxon>
    </lineage>
</organism>
<dbReference type="Proteomes" id="UP001234989">
    <property type="component" value="Chromosome 9"/>
</dbReference>
<dbReference type="AlphaFoldDB" id="A0AAF0ZN27"/>
<reference evidence="1" key="1">
    <citation type="submission" date="2023-08" db="EMBL/GenBank/DDBJ databases">
        <title>A de novo genome assembly of Solanum verrucosum Schlechtendal, a Mexican diploid species geographically isolated from the other diploid A-genome species in potato relatives.</title>
        <authorList>
            <person name="Hosaka K."/>
        </authorList>
    </citation>
    <scope>NUCLEOTIDE SEQUENCE</scope>
    <source>
        <tissue evidence="1">Young leaves</tissue>
    </source>
</reference>
<protein>
    <submittedName>
        <fullName evidence="1">Uncharacterized protein</fullName>
    </submittedName>
</protein>
<proteinExistence type="predicted"/>